<evidence type="ECO:0000256" key="4">
    <source>
        <dbReference type="SAM" id="SignalP"/>
    </source>
</evidence>
<dbReference type="PANTHER" id="PTHR44943">
    <property type="entry name" value="CELLULOSE SYNTHASE OPERON PROTEIN C"/>
    <property type="match status" value="1"/>
</dbReference>
<evidence type="ECO:0000256" key="3">
    <source>
        <dbReference type="PROSITE-ProRule" id="PRU00339"/>
    </source>
</evidence>
<reference evidence="6" key="1">
    <citation type="submission" date="2017-01" db="EMBL/GenBank/DDBJ databases">
        <authorList>
            <person name="Varghese N."/>
            <person name="Submissions S."/>
        </authorList>
    </citation>
    <scope>NUCLEOTIDE SEQUENCE [LARGE SCALE GENOMIC DNA]</scope>
    <source>
        <strain evidence="6">DSM 29591</strain>
    </source>
</reference>
<evidence type="ECO:0000256" key="2">
    <source>
        <dbReference type="ARBA" id="ARBA00022803"/>
    </source>
</evidence>
<dbReference type="Gene3D" id="1.25.40.10">
    <property type="entry name" value="Tetratricopeptide repeat domain"/>
    <property type="match status" value="1"/>
</dbReference>
<gene>
    <name evidence="5" type="ORF">SAMN05421665_1518</name>
</gene>
<dbReference type="PANTHER" id="PTHR44943:SF4">
    <property type="entry name" value="TPR REPEAT-CONTAINING PROTEIN MJ0798"/>
    <property type="match status" value="1"/>
</dbReference>
<feature type="repeat" description="TPR" evidence="3">
    <location>
        <begin position="100"/>
        <end position="133"/>
    </location>
</feature>
<accession>A0A1R3WWA4</accession>
<dbReference type="SUPFAM" id="SSF48452">
    <property type="entry name" value="TPR-like"/>
    <property type="match status" value="1"/>
</dbReference>
<feature type="repeat" description="TPR" evidence="3">
    <location>
        <begin position="134"/>
        <end position="167"/>
    </location>
</feature>
<dbReference type="SMART" id="SM00028">
    <property type="entry name" value="TPR"/>
    <property type="match status" value="3"/>
</dbReference>
<evidence type="ECO:0000313" key="5">
    <source>
        <dbReference type="EMBL" id="SIT82700.1"/>
    </source>
</evidence>
<dbReference type="InterPro" id="IPR019734">
    <property type="entry name" value="TPR_rpt"/>
</dbReference>
<dbReference type="AlphaFoldDB" id="A0A1R3WWA4"/>
<dbReference type="STRING" id="287098.SAMN05421665_1518"/>
<evidence type="ECO:0000256" key="1">
    <source>
        <dbReference type="ARBA" id="ARBA00022737"/>
    </source>
</evidence>
<feature type="signal peptide" evidence="4">
    <location>
        <begin position="1"/>
        <end position="27"/>
    </location>
</feature>
<name>A0A1R3WWA4_9RHOB</name>
<dbReference type="OrthoDB" id="9815010at2"/>
<dbReference type="Proteomes" id="UP000186997">
    <property type="component" value="Unassembled WGS sequence"/>
</dbReference>
<organism evidence="5 6">
    <name type="scientific">Yoonia rosea</name>
    <dbReference type="NCBI Taxonomy" id="287098"/>
    <lineage>
        <taxon>Bacteria</taxon>
        <taxon>Pseudomonadati</taxon>
        <taxon>Pseudomonadota</taxon>
        <taxon>Alphaproteobacteria</taxon>
        <taxon>Rhodobacterales</taxon>
        <taxon>Paracoccaceae</taxon>
        <taxon>Yoonia</taxon>
    </lineage>
</organism>
<evidence type="ECO:0000313" key="6">
    <source>
        <dbReference type="Proteomes" id="UP000186997"/>
    </source>
</evidence>
<sequence>MVMHAHRFKCIVTALCLTVGFSLPGYAQQTPLDELFQELAAADEGTSARIERQIIAQWENSGSPAMDLLLRRGKEALEDGTPEVAVEHFTALVDHAPDFAEGYYGRASAYYLLGRIGPALNDVRQVLALNPRHFEAMRGLALMMEELERPEDALEVYEMVLAIHPNAREALDAVDRLELQLEGQAL</sequence>
<protein>
    <submittedName>
        <fullName evidence="5">Tetratricopeptide repeat-containing protein</fullName>
    </submittedName>
</protein>
<dbReference type="InterPro" id="IPR051685">
    <property type="entry name" value="Ycf3/AcsC/BcsC/TPR_MFPF"/>
</dbReference>
<keyword evidence="2 3" id="KW-0802">TPR repeat</keyword>
<keyword evidence="1" id="KW-0677">Repeat</keyword>
<feature type="chain" id="PRO_5012006250" evidence="4">
    <location>
        <begin position="28"/>
        <end position="186"/>
    </location>
</feature>
<keyword evidence="6" id="KW-1185">Reference proteome</keyword>
<proteinExistence type="predicted"/>
<keyword evidence="4" id="KW-0732">Signal</keyword>
<dbReference type="PROSITE" id="PS50005">
    <property type="entry name" value="TPR"/>
    <property type="match status" value="2"/>
</dbReference>
<dbReference type="Pfam" id="PF13432">
    <property type="entry name" value="TPR_16"/>
    <property type="match status" value="1"/>
</dbReference>
<dbReference type="EMBL" id="FTPR01000001">
    <property type="protein sequence ID" value="SIT82700.1"/>
    <property type="molecule type" value="Genomic_DNA"/>
</dbReference>
<dbReference type="InterPro" id="IPR011990">
    <property type="entry name" value="TPR-like_helical_dom_sf"/>
</dbReference>